<keyword evidence="1" id="KW-0472">Membrane</keyword>
<evidence type="ECO:0000313" key="2">
    <source>
        <dbReference type="EMBL" id="MCZ0703730.1"/>
    </source>
</evidence>
<keyword evidence="1" id="KW-1133">Transmembrane helix</keyword>
<dbReference type="AlphaFoldDB" id="A0A9J6RDC6"/>
<dbReference type="Proteomes" id="UP001084197">
    <property type="component" value="Unassembled WGS sequence"/>
</dbReference>
<keyword evidence="1" id="KW-0812">Transmembrane</keyword>
<name>A0A9J6RDC6_9BACI</name>
<dbReference type="EMBL" id="JAPRAT010000021">
    <property type="protein sequence ID" value="MCZ0703730.1"/>
    <property type="molecule type" value="Genomic_DNA"/>
</dbReference>
<comment type="caution">
    <text evidence="2">The sequence shown here is derived from an EMBL/GenBank/DDBJ whole genome shotgun (WGS) entry which is preliminary data.</text>
</comment>
<reference evidence="2" key="1">
    <citation type="submission" date="2022-11" db="EMBL/GenBank/DDBJ databases">
        <title>WGS of Natronobacillus azotifigens 24KS-1, an anaerobic diazotrophic haloalkaliphile from soda-rich habitats.</title>
        <authorList>
            <person name="Sorokin D.Y."/>
            <person name="Merkel A.Y."/>
        </authorList>
    </citation>
    <scope>NUCLEOTIDE SEQUENCE</scope>
    <source>
        <strain evidence="2">24KS-1</strain>
    </source>
</reference>
<feature type="transmembrane region" description="Helical" evidence="1">
    <location>
        <begin position="18"/>
        <end position="39"/>
    </location>
</feature>
<protein>
    <submittedName>
        <fullName evidence="2">Uncharacterized protein</fullName>
    </submittedName>
</protein>
<gene>
    <name evidence="2" type="ORF">OWO01_10910</name>
</gene>
<keyword evidence="3" id="KW-1185">Reference proteome</keyword>
<dbReference type="RefSeq" id="WP_268780494.1">
    <property type="nucleotide sequence ID" value="NZ_JAPRAT010000021.1"/>
</dbReference>
<accession>A0A9J6RDC6</accession>
<sequence length="56" mass="6843">MEIKRNEIWNNFSPGFRIILLLIMGYILMEFVLFLYEVVAYDLGQLIYRWLLKPFV</sequence>
<proteinExistence type="predicted"/>
<organism evidence="2 3">
    <name type="scientific">Natronobacillus azotifigens</name>
    <dbReference type="NCBI Taxonomy" id="472978"/>
    <lineage>
        <taxon>Bacteria</taxon>
        <taxon>Bacillati</taxon>
        <taxon>Bacillota</taxon>
        <taxon>Bacilli</taxon>
        <taxon>Bacillales</taxon>
        <taxon>Bacillaceae</taxon>
        <taxon>Natronobacillus</taxon>
    </lineage>
</organism>
<evidence type="ECO:0000313" key="3">
    <source>
        <dbReference type="Proteomes" id="UP001084197"/>
    </source>
</evidence>
<evidence type="ECO:0000256" key="1">
    <source>
        <dbReference type="SAM" id="Phobius"/>
    </source>
</evidence>